<proteinExistence type="predicted"/>
<evidence type="ECO:0000313" key="1">
    <source>
        <dbReference type="EMBL" id="MCV2371202.1"/>
    </source>
</evidence>
<dbReference type="EMBL" id="JAJIRN010000013">
    <property type="protein sequence ID" value="MCV2371202.1"/>
    <property type="molecule type" value="Genomic_DNA"/>
</dbReference>
<reference evidence="1 2" key="1">
    <citation type="submission" date="2021-11" db="EMBL/GenBank/DDBJ databases">
        <authorList>
            <person name="Liang Q."/>
            <person name="Mou H."/>
            <person name="Liu Z."/>
        </authorList>
    </citation>
    <scope>NUCLEOTIDE SEQUENCE [LARGE SCALE GENOMIC DNA]</scope>
    <source>
        <strain evidence="1 2">CHU3</strain>
    </source>
</reference>
<name>A0ABT2YMG6_9BURK</name>
<protein>
    <submittedName>
        <fullName evidence="1">Uncharacterized protein</fullName>
    </submittedName>
</protein>
<comment type="caution">
    <text evidence="1">The sequence shown here is derived from an EMBL/GenBank/DDBJ whole genome shotgun (WGS) entry which is preliminary data.</text>
</comment>
<organism evidence="1 2">
    <name type="scientific">Roseateles oligotrophus</name>
    <dbReference type="NCBI Taxonomy" id="1769250"/>
    <lineage>
        <taxon>Bacteria</taxon>
        <taxon>Pseudomonadati</taxon>
        <taxon>Pseudomonadota</taxon>
        <taxon>Betaproteobacteria</taxon>
        <taxon>Burkholderiales</taxon>
        <taxon>Sphaerotilaceae</taxon>
        <taxon>Roseateles</taxon>
    </lineage>
</organism>
<keyword evidence="2" id="KW-1185">Reference proteome</keyword>
<gene>
    <name evidence="1" type="ORF">LNV07_24190</name>
</gene>
<sequence length="123" mass="13643">MSLHLTLREIPRFPPPWSYACAGRPDERRGRIALRQAFVQLKLTFLRAAADVPGEIGKHLQTLVRQASEPIELWLIHGSLLAAIPCDLEDSLGQAQQHRQSLLTALASSYPDKKPIDAKIGQA</sequence>
<evidence type="ECO:0000313" key="2">
    <source>
        <dbReference type="Proteomes" id="UP001209701"/>
    </source>
</evidence>
<dbReference type="RefSeq" id="WP_263573785.1">
    <property type="nucleotide sequence ID" value="NZ_JAJIRN010000013.1"/>
</dbReference>
<accession>A0ABT2YMG6</accession>
<dbReference type="Proteomes" id="UP001209701">
    <property type="component" value="Unassembled WGS sequence"/>
</dbReference>